<keyword evidence="2 7" id="KW-0808">Transferase</keyword>
<evidence type="ECO:0000256" key="5">
    <source>
        <dbReference type="ARBA" id="ARBA00022840"/>
    </source>
</evidence>
<feature type="compositionally biased region" description="Polar residues" evidence="8">
    <location>
        <begin position="686"/>
        <end position="701"/>
    </location>
</feature>
<dbReference type="EC" id="2.7.1.67" evidence="7"/>
<dbReference type="GO" id="GO:0000329">
    <property type="term" value="C:fungal-type vacuole membrane"/>
    <property type="evidence" value="ECO:0007669"/>
    <property type="project" value="TreeGrafter"/>
</dbReference>
<evidence type="ECO:0000259" key="9">
    <source>
        <dbReference type="PROSITE" id="PS50290"/>
    </source>
</evidence>
<proteinExistence type="inferred from homology"/>
<dbReference type="PROSITE" id="PS50290">
    <property type="entry name" value="PI3_4_KINASE_3"/>
    <property type="match status" value="1"/>
</dbReference>
<feature type="region of interest" description="Disordered" evidence="8">
    <location>
        <begin position="578"/>
        <end position="614"/>
    </location>
</feature>
<dbReference type="InterPro" id="IPR039756">
    <property type="entry name" value="Lsb6/PI4K2"/>
</dbReference>
<feature type="region of interest" description="Disordered" evidence="8">
    <location>
        <begin position="1"/>
        <end position="37"/>
    </location>
</feature>
<gene>
    <name evidence="10" type="ORF">L227DRAFT_575780</name>
</gene>
<name>A0A5C2S7H0_9APHY</name>
<evidence type="ECO:0000313" key="10">
    <source>
        <dbReference type="EMBL" id="RPD59793.1"/>
    </source>
</evidence>
<evidence type="ECO:0000256" key="6">
    <source>
        <dbReference type="ARBA" id="ARBA00023136"/>
    </source>
</evidence>
<dbReference type="Pfam" id="PF00454">
    <property type="entry name" value="PI3_PI4_kinase"/>
    <property type="match status" value="1"/>
</dbReference>
<dbReference type="PANTHER" id="PTHR12865:SF1">
    <property type="entry name" value="PHOSPHATIDYLINOSITOL 4-KINASE TYPE 2"/>
    <property type="match status" value="1"/>
</dbReference>
<comment type="similarity">
    <text evidence="7">Belongs to the PI3/PI4-kinase family.</text>
</comment>
<dbReference type="GO" id="GO:0005802">
    <property type="term" value="C:trans-Golgi network"/>
    <property type="evidence" value="ECO:0007669"/>
    <property type="project" value="TreeGrafter"/>
</dbReference>
<feature type="compositionally biased region" description="Acidic residues" evidence="8">
    <location>
        <begin position="658"/>
        <end position="670"/>
    </location>
</feature>
<protein>
    <recommendedName>
        <fullName evidence="7">Phosphatidylinositol 4-kinase</fullName>
        <ecNumber evidence="7">2.7.1.67</ecNumber>
    </recommendedName>
</protein>
<dbReference type="GO" id="GO:0046854">
    <property type="term" value="P:phosphatidylinositol phosphate biosynthetic process"/>
    <property type="evidence" value="ECO:0007669"/>
    <property type="project" value="UniProtKB-UniRule"/>
</dbReference>
<keyword evidence="1 7" id="KW-1003">Cell membrane</keyword>
<dbReference type="STRING" id="1328759.A0A5C2S7H0"/>
<dbReference type="InterPro" id="IPR000403">
    <property type="entry name" value="PI3/4_kinase_cat_dom"/>
</dbReference>
<dbReference type="Proteomes" id="UP000313359">
    <property type="component" value="Unassembled WGS sequence"/>
</dbReference>
<feature type="domain" description="PI3K/PI4K catalytic" evidence="9">
    <location>
        <begin position="123"/>
        <end position="550"/>
    </location>
</feature>
<evidence type="ECO:0000256" key="4">
    <source>
        <dbReference type="ARBA" id="ARBA00022777"/>
    </source>
</evidence>
<comment type="subcellular location">
    <subcellularLocation>
        <location evidence="7">Cell membrane</location>
        <topology evidence="7">Peripheral membrane protein</topology>
    </subcellularLocation>
    <subcellularLocation>
        <location evidence="7">Vacuole membrane</location>
        <topology evidence="7">Peripheral membrane protein</topology>
    </subcellularLocation>
</comment>
<evidence type="ECO:0000256" key="2">
    <source>
        <dbReference type="ARBA" id="ARBA00022679"/>
    </source>
</evidence>
<organism evidence="10 11">
    <name type="scientific">Lentinus tigrinus ALCF2SS1-6</name>
    <dbReference type="NCBI Taxonomy" id="1328759"/>
    <lineage>
        <taxon>Eukaryota</taxon>
        <taxon>Fungi</taxon>
        <taxon>Dikarya</taxon>
        <taxon>Basidiomycota</taxon>
        <taxon>Agaricomycotina</taxon>
        <taxon>Agaricomycetes</taxon>
        <taxon>Polyporales</taxon>
        <taxon>Polyporaceae</taxon>
        <taxon>Lentinus</taxon>
    </lineage>
</organism>
<dbReference type="GO" id="GO:0005768">
    <property type="term" value="C:endosome"/>
    <property type="evidence" value="ECO:0007669"/>
    <property type="project" value="UniProtKB-UniRule"/>
</dbReference>
<evidence type="ECO:0000256" key="1">
    <source>
        <dbReference type="ARBA" id="ARBA00022475"/>
    </source>
</evidence>
<sequence>MPPNRSEYQPLAQNVDEEEDVAEGLSPQPARGLRRAQRPVHIDLSKLDHAFKRWTESIAQKVKRKKKVEDNSKKEIWHSVFEPQYVAAIVQTGPVKTLDHKPPMTAADFESYVQAVRDAIAEGIHPKMITKGSSGSYFARAKVDGRVQTVAVFKPKDEEPYGRLNPKTTKWLHRQFRWIIPFGRACLIPNLSYISEAAASLLDERLSLDIVPRTQLVSLSSPAFFYDWLDRNAAKKGKPLPEKIGSMQFFLHGYTDASDFLRKHPWPGRAISDTFDDDSHRKGSFYKKFGGALKVICGRTGAEDDMYDDDDDADSRMLYDRSESRSGEPFYWTPALQDNFREELEKLVILDYLMLNTDRGADNYMIKYCEGDHSKSLVDVAPSRTSRPEMPMMTELRRTETVGGGQTIIGGTSTPPLYSQNYASSNLPYTKTPHIHIAAIDNSLSFPHEHPKGWRSYTYGWLYLPVTIIGRPFSQKTRDHFLPLLTSKTWWRDTTYELRKLFAVDPDFHPKMFRRQLAVIKGQAWNIVQSLRHADEGPLELTRRKKVLVWDDEIPVTEDMLPDLSNGSSHSAHVPTISPHASIASMPPMPRRTRSQSISGFPPPIRRTSTDMTGLSRPVSFSAKFQRVHPATTGVTVLEHMERLDAVEAGLKRLGVDDAVEDGEGEEVDVGESSSSVPTRMPSSAPPTQTTFGSPSISREPSGSEGAPAVGLLSPAALSDRLPAVPEAEDGDGYATDALSMSFAEEDLVAMSKSTSQIEAPHSALHTRFTSHHSPPIREEEQPSLDWMQADAAESPKARTVIVERLETIDAKPLCSCW</sequence>
<dbReference type="EMBL" id="ML122268">
    <property type="protein sequence ID" value="RPD59793.1"/>
    <property type="molecule type" value="Genomic_DNA"/>
</dbReference>
<comment type="catalytic activity">
    <reaction evidence="7">
        <text>a 1,2-diacyl-sn-glycero-3-phospho-(1D-myo-inositol) + ATP = a 1,2-diacyl-sn-glycero-3-phospho-(1D-myo-inositol 4-phosphate) + ADP + H(+)</text>
        <dbReference type="Rhea" id="RHEA:19877"/>
        <dbReference type="ChEBI" id="CHEBI:15378"/>
        <dbReference type="ChEBI" id="CHEBI:30616"/>
        <dbReference type="ChEBI" id="CHEBI:57880"/>
        <dbReference type="ChEBI" id="CHEBI:58178"/>
        <dbReference type="ChEBI" id="CHEBI:456216"/>
        <dbReference type="EC" id="2.7.1.67"/>
    </reaction>
</comment>
<evidence type="ECO:0000256" key="8">
    <source>
        <dbReference type="SAM" id="MobiDB-lite"/>
    </source>
</evidence>
<keyword evidence="11" id="KW-1185">Reference proteome</keyword>
<keyword evidence="6" id="KW-0472">Membrane</keyword>
<keyword evidence="3 7" id="KW-0547">Nucleotide-binding</keyword>
<feature type="compositionally biased region" description="Low complexity" evidence="8">
    <location>
        <begin position="671"/>
        <end position="683"/>
    </location>
</feature>
<dbReference type="GO" id="GO:0005524">
    <property type="term" value="F:ATP binding"/>
    <property type="evidence" value="ECO:0007669"/>
    <property type="project" value="UniProtKB-UniRule"/>
</dbReference>
<keyword evidence="4 7" id="KW-0418">Kinase</keyword>
<accession>A0A5C2S7H0</accession>
<reference evidence="10" key="1">
    <citation type="journal article" date="2018" name="Genome Biol. Evol.">
        <title>Genomics and development of Lentinus tigrinus, a white-rot wood-decaying mushroom with dimorphic fruiting bodies.</title>
        <authorList>
            <person name="Wu B."/>
            <person name="Xu Z."/>
            <person name="Knudson A."/>
            <person name="Carlson A."/>
            <person name="Chen N."/>
            <person name="Kovaka S."/>
            <person name="LaButti K."/>
            <person name="Lipzen A."/>
            <person name="Pennachio C."/>
            <person name="Riley R."/>
            <person name="Schakwitz W."/>
            <person name="Umezawa K."/>
            <person name="Ohm R.A."/>
            <person name="Grigoriev I.V."/>
            <person name="Nagy L.G."/>
            <person name="Gibbons J."/>
            <person name="Hibbett D."/>
        </authorList>
    </citation>
    <scope>NUCLEOTIDE SEQUENCE [LARGE SCALE GENOMIC DNA]</scope>
    <source>
        <strain evidence="10">ALCF2SS1-6</strain>
    </source>
</reference>
<keyword evidence="5 7" id="KW-0067">ATP-binding</keyword>
<dbReference type="GO" id="GO:0005886">
    <property type="term" value="C:plasma membrane"/>
    <property type="evidence" value="ECO:0007669"/>
    <property type="project" value="UniProtKB-SubCell"/>
</dbReference>
<dbReference type="GO" id="GO:0004430">
    <property type="term" value="F:1-phosphatidylinositol 4-kinase activity"/>
    <property type="evidence" value="ECO:0007669"/>
    <property type="project" value="UniProtKB-UniRule"/>
</dbReference>
<dbReference type="InterPro" id="IPR018936">
    <property type="entry name" value="PI3/4_kinase_CS"/>
</dbReference>
<feature type="region of interest" description="Disordered" evidence="8">
    <location>
        <begin position="657"/>
        <end position="710"/>
    </location>
</feature>
<dbReference type="PANTHER" id="PTHR12865">
    <property type="entry name" value="PHOSPHATIDYLINOSITOL 4-KINASE TYPE-II"/>
    <property type="match status" value="1"/>
</dbReference>
<dbReference type="PROSITE" id="PS00916">
    <property type="entry name" value="PI3_4_KINASE_2"/>
    <property type="match status" value="1"/>
</dbReference>
<dbReference type="GO" id="GO:0007032">
    <property type="term" value="P:endosome organization"/>
    <property type="evidence" value="ECO:0007669"/>
    <property type="project" value="TreeGrafter"/>
</dbReference>
<comment type="cofactor">
    <cofactor evidence="7">
        <name>Mg(2+)</name>
        <dbReference type="ChEBI" id="CHEBI:18420"/>
    </cofactor>
    <cofactor evidence="7">
        <name>Mn(2+)</name>
        <dbReference type="ChEBI" id="CHEBI:29035"/>
    </cofactor>
</comment>
<dbReference type="OrthoDB" id="3349449at2759"/>
<dbReference type="AlphaFoldDB" id="A0A5C2S7H0"/>
<evidence type="ECO:0000313" key="11">
    <source>
        <dbReference type="Proteomes" id="UP000313359"/>
    </source>
</evidence>
<dbReference type="GO" id="GO:0007030">
    <property type="term" value="P:Golgi organization"/>
    <property type="evidence" value="ECO:0007669"/>
    <property type="project" value="TreeGrafter"/>
</dbReference>
<evidence type="ECO:0000256" key="3">
    <source>
        <dbReference type="ARBA" id="ARBA00022741"/>
    </source>
</evidence>
<evidence type="ECO:0000256" key="7">
    <source>
        <dbReference type="RuleBase" id="RU367084"/>
    </source>
</evidence>